<evidence type="ECO:0000259" key="1">
    <source>
        <dbReference type="PROSITE" id="PS51186"/>
    </source>
</evidence>
<name>A0A938XVU8_9FIRM</name>
<comment type="caution">
    <text evidence="2">The sequence shown here is derived from an EMBL/GenBank/DDBJ whole genome shotgun (WGS) entry which is preliminary data.</text>
</comment>
<feature type="domain" description="N-acetyltransferase" evidence="1">
    <location>
        <begin position="70"/>
        <end position="203"/>
    </location>
</feature>
<reference evidence="2" key="1">
    <citation type="submission" date="2021-01" db="EMBL/GenBank/DDBJ databases">
        <title>Genomic Encyclopedia of Type Strains, Phase IV (KMG-IV): sequencing the most valuable type-strain genomes for metagenomic binning, comparative biology and taxonomic classification.</title>
        <authorList>
            <person name="Goeker M."/>
        </authorList>
    </citation>
    <scope>NUCLEOTIDE SEQUENCE</scope>
    <source>
        <strain evidence="2">DSM 23230</strain>
    </source>
</reference>
<dbReference type="InterPro" id="IPR016181">
    <property type="entry name" value="Acyl_CoA_acyltransferase"/>
</dbReference>
<dbReference type="Proteomes" id="UP000774000">
    <property type="component" value="Unassembled WGS sequence"/>
</dbReference>
<keyword evidence="3" id="KW-1185">Reference proteome</keyword>
<dbReference type="GO" id="GO:0016747">
    <property type="term" value="F:acyltransferase activity, transferring groups other than amino-acyl groups"/>
    <property type="evidence" value="ECO:0007669"/>
    <property type="project" value="InterPro"/>
</dbReference>
<dbReference type="CDD" id="cd04301">
    <property type="entry name" value="NAT_SF"/>
    <property type="match status" value="1"/>
</dbReference>
<protein>
    <submittedName>
        <fullName evidence="2">Spore maturation protein CgeE</fullName>
    </submittedName>
</protein>
<dbReference type="EMBL" id="JAFBDQ010000006">
    <property type="protein sequence ID" value="MBM7556547.1"/>
    <property type="molecule type" value="Genomic_DNA"/>
</dbReference>
<dbReference type="InterPro" id="IPR000182">
    <property type="entry name" value="GNAT_dom"/>
</dbReference>
<evidence type="ECO:0000313" key="2">
    <source>
        <dbReference type="EMBL" id="MBM7556547.1"/>
    </source>
</evidence>
<accession>A0A938XVU8</accession>
<proteinExistence type="predicted"/>
<dbReference type="RefSeq" id="WP_204701330.1">
    <property type="nucleotide sequence ID" value="NZ_JAFBDQ010000006.1"/>
</dbReference>
<evidence type="ECO:0000313" key="3">
    <source>
        <dbReference type="Proteomes" id="UP000774000"/>
    </source>
</evidence>
<organism evidence="2 3">
    <name type="scientific">Halanaerobacter jeridensis</name>
    <dbReference type="NCBI Taxonomy" id="706427"/>
    <lineage>
        <taxon>Bacteria</taxon>
        <taxon>Bacillati</taxon>
        <taxon>Bacillota</taxon>
        <taxon>Clostridia</taxon>
        <taxon>Halanaerobiales</taxon>
        <taxon>Halobacteroidaceae</taxon>
        <taxon>Halanaerobacter</taxon>
    </lineage>
</organism>
<sequence length="203" mass="23616">MILSELEQRKKVGSNFLRVEFNFSLDNDLLNELFIKPQVTKYDYMYINPKLGDKLIGNQKCIIRKAVSRAVLDDGIEVDIVANEPDMGKDFANRRISRKAEVYKKSDIDLNLYVCYYDNSPIGNCEFMLNDEIAKIEDFDILKKYQRMGFGTSVIKHLLNEANKREIDIVYLITDSEDTAKEMYKKCGFKKAVEKTELFFDLS</sequence>
<gene>
    <name evidence="2" type="ORF">JOC47_001398</name>
</gene>
<dbReference type="Pfam" id="PF00583">
    <property type="entry name" value="Acetyltransf_1"/>
    <property type="match status" value="1"/>
</dbReference>
<dbReference type="Gene3D" id="3.40.630.30">
    <property type="match status" value="1"/>
</dbReference>
<dbReference type="AlphaFoldDB" id="A0A938XVU8"/>
<dbReference type="SUPFAM" id="SSF55729">
    <property type="entry name" value="Acyl-CoA N-acyltransferases (Nat)"/>
    <property type="match status" value="1"/>
</dbReference>
<dbReference type="PROSITE" id="PS51186">
    <property type="entry name" value="GNAT"/>
    <property type="match status" value="1"/>
</dbReference>